<evidence type="ECO:0000259" key="1">
    <source>
        <dbReference type="Pfam" id="PF11716"/>
    </source>
</evidence>
<evidence type="ECO:0000259" key="2">
    <source>
        <dbReference type="Pfam" id="PF17844"/>
    </source>
</evidence>
<comment type="caution">
    <text evidence="3">The sequence shown here is derived from an EMBL/GenBank/DDBJ whole genome shotgun (WGS) entry which is preliminary data.</text>
</comment>
<dbReference type="NCBIfam" id="TIGR03083">
    <property type="entry name" value="maleylpyruvate isomerase family mycothiol-dependent enzyme"/>
    <property type="match status" value="1"/>
</dbReference>
<feature type="domain" description="Bacterial SCP orthologue" evidence="2">
    <location>
        <begin position="164"/>
        <end position="260"/>
    </location>
</feature>
<gene>
    <name evidence="3" type="ORF">GCM10022236_19350</name>
</gene>
<dbReference type="InterPro" id="IPR024344">
    <property type="entry name" value="MDMPI_metal-binding"/>
</dbReference>
<feature type="domain" description="Mycothiol-dependent maleylpyruvate isomerase metal-binding" evidence="1">
    <location>
        <begin position="14"/>
        <end position="151"/>
    </location>
</feature>
<evidence type="ECO:0000313" key="3">
    <source>
        <dbReference type="EMBL" id="GAA3617337.1"/>
    </source>
</evidence>
<evidence type="ECO:0000313" key="4">
    <source>
        <dbReference type="Proteomes" id="UP001501490"/>
    </source>
</evidence>
<proteinExistence type="predicted"/>
<organism evidence="3 4">
    <name type="scientific">Microlunatus ginsengisoli</name>
    <dbReference type="NCBI Taxonomy" id="363863"/>
    <lineage>
        <taxon>Bacteria</taxon>
        <taxon>Bacillati</taxon>
        <taxon>Actinomycetota</taxon>
        <taxon>Actinomycetes</taxon>
        <taxon>Propionibacteriales</taxon>
        <taxon>Propionibacteriaceae</taxon>
        <taxon>Microlunatus</taxon>
    </lineage>
</organism>
<dbReference type="GO" id="GO:0016853">
    <property type="term" value="F:isomerase activity"/>
    <property type="evidence" value="ECO:0007669"/>
    <property type="project" value="UniProtKB-KW"/>
</dbReference>
<dbReference type="Proteomes" id="UP001501490">
    <property type="component" value="Unassembled WGS sequence"/>
</dbReference>
<reference evidence="4" key="1">
    <citation type="journal article" date="2019" name="Int. J. Syst. Evol. Microbiol.">
        <title>The Global Catalogue of Microorganisms (GCM) 10K type strain sequencing project: providing services to taxonomists for standard genome sequencing and annotation.</title>
        <authorList>
            <consortium name="The Broad Institute Genomics Platform"/>
            <consortium name="The Broad Institute Genome Sequencing Center for Infectious Disease"/>
            <person name="Wu L."/>
            <person name="Ma J."/>
        </authorList>
    </citation>
    <scope>NUCLEOTIDE SEQUENCE [LARGE SCALE GENOMIC DNA]</scope>
    <source>
        <strain evidence="4">JCM 16929</strain>
    </source>
</reference>
<dbReference type="Pfam" id="PF17844">
    <property type="entry name" value="SCP_3"/>
    <property type="match status" value="1"/>
</dbReference>
<dbReference type="InterPro" id="IPR041629">
    <property type="entry name" value="SCP_3"/>
</dbReference>
<dbReference type="Pfam" id="PF11716">
    <property type="entry name" value="MDMPI_N"/>
    <property type="match status" value="1"/>
</dbReference>
<accession>A0ABP6ZUM1</accession>
<dbReference type="RefSeq" id="WP_344803839.1">
    <property type="nucleotide sequence ID" value="NZ_BAABAB010000014.1"/>
</dbReference>
<name>A0ABP6ZUM1_9ACTN</name>
<keyword evidence="4" id="KW-1185">Reference proteome</keyword>
<protein>
    <submittedName>
        <fullName evidence="3">Maleylpyruvate isomerase family mycothiol-dependent enzyme</fullName>
    </submittedName>
</protein>
<sequence length="262" mass="27730">MADKQARASAVLLAQGRLLVDWLGTLPAGEFDRPSVLPEWDVRTLTGHLVLIIAGFELLLGRPTAERPVPADELVRRYRRDADQIQARTLDATGDSTGPELAARAAAALESLATALAGPLPVALDSPRGPATTLDFTETRVVELVVHSDDLSRSLPDRDPVPLDRSALGSTARTLTAILAGQSPGRSIEVRVPPYAAVQCGLPDDPGPTHTRGTPPNVVETDAVTFLRLATGRTSWAEARAARSVKASGRQADLSPVLPLLS</sequence>
<keyword evidence="3" id="KW-0413">Isomerase</keyword>
<dbReference type="InterPro" id="IPR017517">
    <property type="entry name" value="Maleyloyr_isom"/>
</dbReference>
<dbReference type="InterPro" id="IPR034660">
    <property type="entry name" value="DinB/YfiT-like"/>
</dbReference>
<dbReference type="EMBL" id="BAABAB010000014">
    <property type="protein sequence ID" value="GAA3617337.1"/>
    <property type="molecule type" value="Genomic_DNA"/>
</dbReference>
<dbReference type="Gene3D" id="3.30.1050.40">
    <property type="match status" value="1"/>
</dbReference>
<dbReference type="SUPFAM" id="SSF109854">
    <property type="entry name" value="DinB/YfiT-like putative metalloenzymes"/>
    <property type="match status" value="1"/>
</dbReference>